<dbReference type="Pfam" id="PF13508">
    <property type="entry name" value="Acetyltransf_7"/>
    <property type="match status" value="1"/>
</dbReference>
<gene>
    <name evidence="2" type="ORF">GCM10017581_027220</name>
</gene>
<dbReference type="Gene3D" id="3.40.630.30">
    <property type="match status" value="1"/>
</dbReference>
<dbReference type="PROSITE" id="PS51186">
    <property type="entry name" value="GNAT"/>
    <property type="match status" value="1"/>
</dbReference>
<dbReference type="RefSeq" id="WP_261958706.1">
    <property type="nucleotide sequence ID" value="NZ_BAAAXA010000001.1"/>
</dbReference>
<evidence type="ECO:0000313" key="3">
    <source>
        <dbReference type="Proteomes" id="UP001143480"/>
    </source>
</evidence>
<reference evidence="2" key="2">
    <citation type="submission" date="2023-01" db="EMBL/GenBank/DDBJ databases">
        <authorList>
            <person name="Sun Q."/>
            <person name="Evtushenko L."/>
        </authorList>
    </citation>
    <scope>NUCLEOTIDE SEQUENCE</scope>
    <source>
        <strain evidence="2">VKM Ac-1321</strain>
    </source>
</reference>
<reference evidence="2" key="1">
    <citation type="journal article" date="2014" name="Int. J. Syst. Evol. Microbiol.">
        <title>Complete genome sequence of Corynebacterium casei LMG S-19264T (=DSM 44701T), isolated from a smear-ripened cheese.</title>
        <authorList>
            <consortium name="US DOE Joint Genome Institute (JGI-PGF)"/>
            <person name="Walter F."/>
            <person name="Albersmeier A."/>
            <person name="Kalinowski J."/>
            <person name="Ruckert C."/>
        </authorList>
    </citation>
    <scope>NUCLEOTIDE SEQUENCE</scope>
    <source>
        <strain evidence="2">VKM Ac-1321</strain>
    </source>
</reference>
<evidence type="ECO:0000259" key="1">
    <source>
        <dbReference type="PROSITE" id="PS51186"/>
    </source>
</evidence>
<dbReference type="GO" id="GO:0016747">
    <property type="term" value="F:acyltransferase activity, transferring groups other than amino-acyl groups"/>
    <property type="evidence" value="ECO:0007669"/>
    <property type="project" value="InterPro"/>
</dbReference>
<dbReference type="InterPro" id="IPR016181">
    <property type="entry name" value="Acyl_CoA_acyltransferase"/>
</dbReference>
<accession>A0A9W6KIN1</accession>
<sequence length="200" mass="21695">MPQLAALAADPSPLTGQVSAGDTIFTVRALLPSDAGPLTSFLANLSATSRRYWHGETDAADESARLIEAIGRYDKLRLVAHRPEHPNELDGLIDLSFSLPDGYEITRFAAHGVALDPERTVRFGPCVSDAWQGRGLAAALLPPAWSAARLLSRDCVVLYGGVDPANHRARRFYARHGFTEVGRDDGVVDMMRYLPVTSPT</sequence>
<dbReference type="AlphaFoldDB" id="A0A9W6KIN1"/>
<dbReference type="InterPro" id="IPR000182">
    <property type="entry name" value="GNAT_dom"/>
</dbReference>
<dbReference type="EMBL" id="BSFP01000012">
    <property type="protein sequence ID" value="GLL00981.1"/>
    <property type="molecule type" value="Genomic_DNA"/>
</dbReference>
<keyword evidence="3" id="KW-1185">Reference proteome</keyword>
<comment type="caution">
    <text evidence="2">The sequence shown here is derived from an EMBL/GenBank/DDBJ whole genome shotgun (WGS) entry which is preliminary data.</text>
</comment>
<name>A0A9W6KIN1_9ACTN</name>
<dbReference type="SUPFAM" id="SSF55729">
    <property type="entry name" value="Acyl-CoA N-acyltransferases (Nat)"/>
    <property type="match status" value="1"/>
</dbReference>
<protein>
    <recommendedName>
        <fullName evidence="1">N-acetyltransferase domain-containing protein</fullName>
    </recommendedName>
</protein>
<dbReference type="Proteomes" id="UP001143480">
    <property type="component" value="Unassembled WGS sequence"/>
</dbReference>
<feature type="domain" description="N-acetyltransferase" evidence="1">
    <location>
        <begin position="25"/>
        <end position="195"/>
    </location>
</feature>
<evidence type="ECO:0000313" key="2">
    <source>
        <dbReference type="EMBL" id="GLL00981.1"/>
    </source>
</evidence>
<organism evidence="2 3">
    <name type="scientific">Dactylosporangium matsuzakiense</name>
    <dbReference type="NCBI Taxonomy" id="53360"/>
    <lineage>
        <taxon>Bacteria</taxon>
        <taxon>Bacillati</taxon>
        <taxon>Actinomycetota</taxon>
        <taxon>Actinomycetes</taxon>
        <taxon>Micromonosporales</taxon>
        <taxon>Micromonosporaceae</taxon>
        <taxon>Dactylosporangium</taxon>
    </lineage>
</organism>
<proteinExistence type="predicted"/>